<sequence>FQIPWNNLEPTVLKELQNGSRSKYVINAVVNRTVSEMRNVQEFIPSKAFKIIAEKIVNKYPQTFKDINEDGTCFGDGFHTTYLKLRDRNCYLNRPHMKRSLSQSLNIPIKKQKKVLSAKAGCSNWQPEKYIDTETEETIEEKTKFLCQIVDDDSSRNDLKIQHKINSYLEATYPAQRLFLNNVHEIPSIKNIKTDTDVADTFTKKIYTWPILLQKKFMFWHYEKLMGHSIDLLKEEIIKKQEKILNYGQHKKYKDINDSNNPTEIKLIQIIMRHFKEDFEGLFKTYPEGTSLQDIKPPTVAPCIIIITPPDVITQEPTRPPRKKESLPEESTKQVNMPITYSHLREHINTLDQSTQAP</sequence>
<accession>E2AKS6</accession>
<gene>
    <name evidence="2" type="ORF">EAG_07129</name>
</gene>
<feature type="non-terminal residue" evidence="2">
    <location>
        <position position="1"/>
    </location>
</feature>
<organism evidence="3">
    <name type="scientific">Camponotus floridanus</name>
    <name type="common">Florida carpenter ant</name>
    <dbReference type="NCBI Taxonomy" id="104421"/>
    <lineage>
        <taxon>Eukaryota</taxon>
        <taxon>Metazoa</taxon>
        <taxon>Ecdysozoa</taxon>
        <taxon>Arthropoda</taxon>
        <taxon>Hexapoda</taxon>
        <taxon>Insecta</taxon>
        <taxon>Pterygota</taxon>
        <taxon>Neoptera</taxon>
        <taxon>Endopterygota</taxon>
        <taxon>Hymenoptera</taxon>
        <taxon>Apocrita</taxon>
        <taxon>Aculeata</taxon>
        <taxon>Formicoidea</taxon>
        <taxon>Formicidae</taxon>
        <taxon>Formicinae</taxon>
        <taxon>Camponotus</taxon>
    </lineage>
</organism>
<keyword evidence="3" id="KW-1185">Reference proteome</keyword>
<dbReference type="PANTHER" id="PTHR31025">
    <property type="entry name" value="SI:CH211-196P9.1-RELATED"/>
    <property type="match status" value="1"/>
</dbReference>
<dbReference type="OrthoDB" id="7548759at2759"/>
<protein>
    <submittedName>
        <fullName evidence="2">Uncharacterized protein</fullName>
    </submittedName>
</protein>
<reference evidence="2 3" key="1">
    <citation type="journal article" date="2010" name="Science">
        <title>Genomic comparison of the ants Camponotus floridanus and Harpegnathos saltator.</title>
        <authorList>
            <person name="Bonasio R."/>
            <person name="Zhang G."/>
            <person name="Ye C."/>
            <person name="Mutti N.S."/>
            <person name="Fang X."/>
            <person name="Qin N."/>
            <person name="Donahue G."/>
            <person name="Yang P."/>
            <person name="Li Q."/>
            <person name="Li C."/>
            <person name="Zhang P."/>
            <person name="Huang Z."/>
            <person name="Berger S.L."/>
            <person name="Reinberg D."/>
            <person name="Wang J."/>
            <person name="Liebig J."/>
        </authorList>
    </citation>
    <scope>NUCLEOTIDE SEQUENCE [LARGE SCALE GENOMIC DNA]</scope>
    <source>
        <strain evidence="3">C129</strain>
    </source>
</reference>
<proteinExistence type="predicted"/>
<feature type="region of interest" description="Disordered" evidence="1">
    <location>
        <begin position="312"/>
        <end position="336"/>
    </location>
</feature>
<name>E2AKS6_CAMFO</name>
<dbReference type="Proteomes" id="UP000000311">
    <property type="component" value="Unassembled WGS sequence"/>
</dbReference>
<dbReference type="EMBL" id="GL440400">
    <property type="protein sequence ID" value="EFN65964.1"/>
    <property type="molecule type" value="Genomic_DNA"/>
</dbReference>
<dbReference type="OMA" id="QLTEFEW"/>
<feature type="compositionally biased region" description="Basic and acidic residues" evidence="1">
    <location>
        <begin position="323"/>
        <end position="332"/>
    </location>
</feature>
<evidence type="ECO:0000313" key="2">
    <source>
        <dbReference type="EMBL" id="EFN65964.1"/>
    </source>
</evidence>
<dbReference type="AlphaFoldDB" id="E2AKS6"/>
<dbReference type="PANTHER" id="PTHR31025:SF22">
    <property type="entry name" value="IP13529P"/>
    <property type="match status" value="1"/>
</dbReference>
<dbReference type="InParanoid" id="E2AKS6"/>
<evidence type="ECO:0000313" key="3">
    <source>
        <dbReference type="Proteomes" id="UP000000311"/>
    </source>
</evidence>
<evidence type="ECO:0000256" key="1">
    <source>
        <dbReference type="SAM" id="MobiDB-lite"/>
    </source>
</evidence>